<proteinExistence type="predicted"/>
<evidence type="ECO:0000256" key="1">
    <source>
        <dbReference type="SAM" id="MobiDB-lite"/>
    </source>
</evidence>
<keyword evidence="3" id="KW-1185">Reference proteome</keyword>
<dbReference type="PANTHER" id="PTHR42085">
    <property type="entry name" value="F-BOX DOMAIN-CONTAINING PROTEIN"/>
    <property type="match status" value="1"/>
</dbReference>
<protein>
    <submittedName>
        <fullName evidence="2">Uncharacterized protein</fullName>
    </submittedName>
</protein>
<dbReference type="PANTHER" id="PTHR42085:SF8">
    <property type="entry name" value="F-BOX DOMAIN-CONTAINING PROTEIN"/>
    <property type="match status" value="1"/>
</dbReference>
<evidence type="ECO:0000313" key="3">
    <source>
        <dbReference type="Proteomes" id="UP000774617"/>
    </source>
</evidence>
<sequence>MDTPALKTRVDSVTDMHKELWTGAAAKSRPCQTRQSILRSVPIEPRYSFDLSAQIQRAWSTELTCFPDLHAAQPPKPTPPPASNYRKPLSKHLEQPNSLHQSLTSRPVNPQRSSPLFSKLPPEVREQIYIHLLTYPGVILCITSGGLPPPHYNLHPSILSTCRAAALEALPLLYGRNLFSVFHIPNLLRSRAAPPRFALSPRYFPLLRHLNIDIPDKFIDRWYHTAWGDEYESYTQVTAALVRLAGRGLRHLQLSLVRNCALESYTSWGPYVAADSPLMKAITRDFLPAADVAEGRQGSRRFLLLVPCGSGSAAGGVELQRAFDVLRPDAPAVVHAVARNLGRLQKTARMNGLGLEESLLVRIRGDADDGRGGLSEDARAEILVGLESESGEAKEREIALEVAYV</sequence>
<dbReference type="EMBL" id="JAGTJR010000003">
    <property type="protein sequence ID" value="KAH7062183.1"/>
    <property type="molecule type" value="Genomic_DNA"/>
</dbReference>
<evidence type="ECO:0000313" key="2">
    <source>
        <dbReference type="EMBL" id="KAH7062183.1"/>
    </source>
</evidence>
<name>A0ABQ8GSW5_9PEZI</name>
<reference evidence="2 3" key="1">
    <citation type="journal article" date="2021" name="Nat. Commun.">
        <title>Genetic determinants of endophytism in the Arabidopsis root mycobiome.</title>
        <authorList>
            <person name="Mesny F."/>
            <person name="Miyauchi S."/>
            <person name="Thiergart T."/>
            <person name="Pickel B."/>
            <person name="Atanasova L."/>
            <person name="Karlsson M."/>
            <person name="Huettel B."/>
            <person name="Barry K.W."/>
            <person name="Haridas S."/>
            <person name="Chen C."/>
            <person name="Bauer D."/>
            <person name="Andreopoulos W."/>
            <person name="Pangilinan J."/>
            <person name="LaButti K."/>
            <person name="Riley R."/>
            <person name="Lipzen A."/>
            <person name="Clum A."/>
            <person name="Drula E."/>
            <person name="Henrissat B."/>
            <person name="Kohler A."/>
            <person name="Grigoriev I.V."/>
            <person name="Martin F.M."/>
            <person name="Hacquard S."/>
        </authorList>
    </citation>
    <scope>NUCLEOTIDE SEQUENCE [LARGE SCALE GENOMIC DNA]</scope>
    <source>
        <strain evidence="2 3">MPI-SDFR-AT-0080</strain>
    </source>
</reference>
<organism evidence="2 3">
    <name type="scientific">Macrophomina phaseolina</name>
    <dbReference type="NCBI Taxonomy" id="35725"/>
    <lineage>
        <taxon>Eukaryota</taxon>
        <taxon>Fungi</taxon>
        <taxon>Dikarya</taxon>
        <taxon>Ascomycota</taxon>
        <taxon>Pezizomycotina</taxon>
        <taxon>Dothideomycetes</taxon>
        <taxon>Dothideomycetes incertae sedis</taxon>
        <taxon>Botryosphaeriales</taxon>
        <taxon>Botryosphaeriaceae</taxon>
        <taxon>Macrophomina</taxon>
    </lineage>
</organism>
<gene>
    <name evidence="2" type="ORF">B0J12DRAFT_228629</name>
</gene>
<comment type="caution">
    <text evidence="2">The sequence shown here is derived from an EMBL/GenBank/DDBJ whole genome shotgun (WGS) entry which is preliminary data.</text>
</comment>
<feature type="compositionally biased region" description="Polar residues" evidence="1">
    <location>
        <begin position="95"/>
        <end position="116"/>
    </location>
</feature>
<accession>A0ABQ8GSW5</accession>
<dbReference type="Proteomes" id="UP000774617">
    <property type="component" value="Unassembled WGS sequence"/>
</dbReference>
<dbReference type="InterPro" id="IPR038883">
    <property type="entry name" value="AN11006-like"/>
</dbReference>
<feature type="region of interest" description="Disordered" evidence="1">
    <location>
        <begin position="69"/>
        <end position="118"/>
    </location>
</feature>